<keyword evidence="2" id="KW-1185">Reference proteome</keyword>
<proteinExistence type="predicted"/>
<gene>
    <name evidence="1" type="ORF">N3K66_005731</name>
</gene>
<dbReference type="EMBL" id="CM047944">
    <property type="protein sequence ID" value="KAI9899270.1"/>
    <property type="molecule type" value="Genomic_DNA"/>
</dbReference>
<protein>
    <submittedName>
        <fullName evidence="1">Uncharacterized protein</fullName>
    </submittedName>
</protein>
<evidence type="ECO:0000313" key="1">
    <source>
        <dbReference type="EMBL" id="KAI9899270.1"/>
    </source>
</evidence>
<name>A0ACC0V1C9_9HYPO</name>
<comment type="caution">
    <text evidence="1">The sequence shown here is derived from an EMBL/GenBank/DDBJ whole genome shotgun (WGS) entry which is preliminary data.</text>
</comment>
<sequence>MSPDNFLRTSLHMSPRYLLSSPLRRLAPSFRHPGFSSRSLHCAAAASSRTNRLPRCSSSSPRTAPIRRTVNLSAATTAPSSRAMSTTALPRLPILEAISRHDPASTAVVHCASGRKFRYGELLGDVSRARDRLREAAGGRELAGERVAFLVENSYDYVVTLLAVMASRSIAVPLSPAFPTPELQYILNHSQAALLVSSAKFGAVAAKVLASDLETRPSHLELPKHEGNRAVVDAGEEEAVAWEDSLDLGDAGMMLYTSGTTNRPKGVLLPATTLTAQCRSLVEAWEYTPKDHLLHVLPLHHIHGTVNALLTPLMAGSTVEFLFPFNADAVWARLAAPFLPAEEAAGTEANGLTNGDEQPHTNGSSTNGHTGADGTKNSTPKITFFTVVPTVYSRLLATHKTLPAAVQPAARDAVSPPHMRVSISGSAALPTPVKAAWRDLSRGNVLLERYGMTEVGMALSCGLDFADRVDASVGWPLPSVQARLVDTDTGAVIPLDEHDDQANLGGGRERQGEIQLRGPTIFKEYFRNPDATAKEFVHDPDGRGPWFRTGDVATRRPVPEAARAQHPWTAGPMYFILGRKSADIIKTGGEKVSALEVERELLSLPEVDEAAVVAVPSGKWGHKVGAVLILDRDVVTSWTPMAMRRALKSRLANYKIPQVMRVVDHIPRNAMGKINKKELVKSIFAEDYSGDEI</sequence>
<accession>A0ACC0V1C9</accession>
<evidence type="ECO:0000313" key="2">
    <source>
        <dbReference type="Proteomes" id="UP001163324"/>
    </source>
</evidence>
<dbReference type="Proteomes" id="UP001163324">
    <property type="component" value="Chromosome 5"/>
</dbReference>
<reference evidence="1" key="1">
    <citation type="submission" date="2022-10" db="EMBL/GenBank/DDBJ databases">
        <title>Complete Genome of Trichothecium roseum strain YXFP-22015, a Plant Pathogen Isolated from Citrus.</title>
        <authorList>
            <person name="Wang Y."/>
            <person name="Zhu L."/>
        </authorList>
    </citation>
    <scope>NUCLEOTIDE SEQUENCE</scope>
    <source>
        <strain evidence="1">YXFP-22015</strain>
    </source>
</reference>
<organism evidence="1 2">
    <name type="scientific">Trichothecium roseum</name>
    <dbReference type="NCBI Taxonomy" id="47278"/>
    <lineage>
        <taxon>Eukaryota</taxon>
        <taxon>Fungi</taxon>
        <taxon>Dikarya</taxon>
        <taxon>Ascomycota</taxon>
        <taxon>Pezizomycotina</taxon>
        <taxon>Sordariomycetes</taxon>
        <taxon>Hypocreomycetidae</taxon>
        <taxon>Hypocreales</taxon>
        <taxon>Hypocreales incertae sedis</taxon>
        <taxon>Trichothecium</taxon>
    </lineage>
</organism>